<dbReference type="InterPro" id="IPR006140">
    <property type="entry name" value="D-isomer_DH_NAD-bd"/>
</dbReference>
<evidence type="ECO:0000256" key="2">
    <source>
        <dbReference type="ARBA" id="ARBA00023027"/>
    </source>
</evidence>
<keyword evidence="5" id="KW-1185">Reference proteome</keyword>
<name>A0A7J7JBL7_BUGNE</name>
<dbReference type="Gene3D" id="3.40.50.720">
    <property type="entry name" value="NAD(P)-binding Rossmann-like Domain"/>
    <property type="match status" value="2"/>
</dbReference>
<evidence type="ECO:0000259" key="3">
    <source>
        <dbReference type="Pfam" id="PF02826"/>
    </source>
</evidence>
<dbReference type="GO" id="GO:0051287">
    <property type="term" value="F:NAD binding"/>
    <property type="evidence" value="ECO:0007669"/>
    <property type="project" value="InterPro"/>
</dbReference>
<dbReference type="GO" id="GO:0016491">
    <property type="term" value="F:oxidoreductase activity"/>
    <property type="evidence" value="ECO:0007669"/>
    <property type="project" value="UniProtKB-KW"/>
</dbReference>
<evidence type="ECO:0000313" key="5">
    <source>
        <dbReference type="Proteomes" id="UP000593567"/>
    </source>
</evidence>
<dbReference type="InterPro" id="IPR036291">
    <property type="entry name" value="NAD(P)-bd_dom_sf"/>
</dbReference>
<reference evidence="4" key="1">
    <citation type="submission" date="2020-06" db="EMBL/GenBank/DDBJ databases">
        <title>Draft genome of Bugula neritina, a colonial animal packing powerful symbionts and potential medicines.</title>
        <authorList>
            <person name="Rayko M."/>
        </authorList>
    </citation>
    <scope>NUCLEOTIDE SEQUENCE [LARGE SCALE GENOMIC DNA]</scope>
    <source>
        <strain evidence="4">Kwan_BN1</strain>
    </source>
</reference>
<sequence>MRKPVVCVLSEIPKVADVIRQSCSTVVSKVTSVEPDNITEKDVKLLDEAEVIVSEPHFARHWLYGRPNLKLVHGTWAGIDSIMKLISAGGETPSFKYCKFGGVFGQPMAEYVVGQIVAHERNFRLAYKNSNLLHVLIFLSSELRDFMFNESRPLNSLSIGILGFGEIAKKVAEACKAFGMKIWTLVTTVPSDENKCLYVDEYRPAEGIDELLASCHYVCNILPSTQLTRGLLDNEKLKACSPKCSVFINVGRGDICTEDSILQALR</sequence>
<feature type="domain" description="D-isomer specific 2-hydroxyacid dehydrogenase NAD-binding" evidence="3">
    <location>
        <begin position="151"/>
        <end position="266"/>
    </location>
</feature>
<keyword evidence="2" id="KW-0520">NAD</keyword>
<dbReference type="SUPFAM" id="SSF51735">
    <property type="entry name" value="NAD(P)-binding Rossmann-fold domains"/>
    <property type="match status" value="1"/>
</dbReference>
<keyword evidence="1" id="KW-0560">Oxidoreductase</keyword>
<dbReference type="PANTHER" id="PTHR43333:SF1">
    <property type="entry name" value="D-ISOMER SPECIFIC 2-HYDROXYACID DEHYDROGENASE NAD-BINDING DOMAIN-CONTAINING PROTEIN"/>
    <property type="match status" value="1"/>
</dbReference>
<accession>A0A7J7JBL7</accession>
<dbReference type="PANTHER" id="PTHR43333">
    <property type="entry name" value="2-HACID_DH_C DOMAIN-CONTAINING PROTEIN"/>
    <property type="match status" value="1"/>
</dbReference>
<dbReference type="Proteomes" id="UP000593567">
    <property type="component" value="Unassembled WGS sequence"/>
</dbReference>
<comment type="caution">
    <text evidence="4">The sequence shown here is derived from an EMBL/GenBank/DDBJ whole genome shotgun (WGS) entry which is preliminary data.</text>
</comment>
<dbReference type="AlphaFoldDB" id="A0A7J7JBL7"/>
<dbReference type="OrthoDB" id="298012at2759"/>
<protein>
    <recommendedName>
        <fullName evidence="3">D-isomer specific 2-hydroxyacid dehydrogenase NAD-binding domain-containing protein</fullName>
    </recommendedName>
</protein>
<dbReference type="EMBL" id="VXIV02002723">
    <property type="protein sequence ID" value="KAF6023387.1"/>
    <property type="molecule type" value="Genomic_DNA"/>
</dbReference>
<organism evidence="4 5">
    <name type="scientific">Bugula neritina</name>
    <name type="common">Brown bryozoan</name>
    <name type="synonym">Sertularia neritina</name>
    <dbReference type="NCBI Taxonomy" id="10212"/>
    <lineage>
        <taxon>Eukaryota</taxon>
        <taxon>Metazoa</taxon>
        <taxon>Spiralia</taxon>
        <taxon>Lophotrochozoa</taxon>
        <taxon>Bryozoa</taxon>
        <taxon>Gymnolaemata</taxon>
        <taxon>Cheilostomatida</taxon>
        <taxon>Flustrina</taxon>
        <taxon>Buguloidea</taxon>
        <taxon>Bugulidae</taxon>
        <taxon>Bugula</taxon>
    </lineage>
</organism>
<evidence type="ECO:0000256" key="1">
    <source>
        <dbReference type="ARBA" id="ARBA00023002"/>
    </source>
</evidence>
<gene>
    <name evidence="4" type="ORF">EB796_018304</name>
</gene>
<proteinExistence type="predicted"/>
<evidence type="ECO:0000313" key="4">
    <source>
        <dbReference type="EMBL" id="KAF6023387.1"/>
    </source>
</evidence>
<dbReference type="Pfam" id="PF02826">
    <property type="entry name" value="2-Hacid_dh_C"/>
    <property type="match status" value="1"/>
</dbReference>